<organism evidence="18 19">
    <name type="scientific">Nocardioides anomalus</name>
    <dbReference type="NCBI Taxonomy" id="2712223"/>
    <lineage>
        <taxon>Bacteria</taxon>
        <taxon>Bacillati</taxon>
        <taxon>Actinomycetota</taxon>
        <taxon>Actinomycetes</taxon>
        <taxon>Propionibacteriales</taxon>
        <taxon>Nocardioidaceae</taxon>
        <taxon>Nocardioides</taxon>
    </lineage>
</organism>
<evidence type="ECO:0000256" key="11">
    <source>
        <dbReference type="ARBA" id="ARBA00023316"/>
    </source>
</evidence>
<keyword evidence="8" id="KW-0133">Cell shape</keyword>
<gene>
    <name evidence="18" type="ORF">G5V58_22770</name>
</gene>
<keyword evidence="5" id="KW-0328">Glycosyltransferase</keyword>
<dbReference type="Pfam" id="PF00912">
    <property type="entry name" value="Transgly"/>
    <property type="match status" value="1"/>
</dbReference>
<accession>A0A6G6WJG8</accession>
<dbReference type="InterPro" id="IPR023346">
    <property type="entry name" value="Lysozyme-like_dom_sf"/>
</dbReference>
<dbReference type="GO" id="GO:0009252">
    <property type="term" value="P:peptidoglycan biosynthetic process"/>
    <property type="evidence" value="ECO:0007669"/>
    <property type="project" value="UniProtKB-KW"/>
</dbReference>
<dbReference type="Gene3D" id="3.40.710.10">
    <property type="entry name" value="DD-peptidase/beta-lactamase superfamily"/>
    <property type="match status" value="1"/>
</dbReference>
<feature type="domain" description="Glycosyl transferase family 51" evidence="17">
    <location>
        <begin position="112"/>
        <end position="286"/>
    </location>
</feature>
<dbReference type="AlphaFoldDB" id="A0A6G6WJG8"/>
<comment type="similarity">
    <text evidence="1">In the C-terminal section; belongs to the transpeptidase family.</text>
</comment>
<feature type="region of interest" description="Disordered" evidence="14">
    <location>
        <begin position="1"/>
        <end position="54"/>
    </location>
</feature>
<evidence type="ECO:0000313" key="18">
    <source>
        <dbReference type="EMBL" id="QIG45210.1"/>
    </source>
</evidence>
<dbReference type="SUPFAM" id="SSF53955">
    <property type="entry name" value="Lysozyme-like"/>
    <property type="match status" value="1"/>
</dbReference>
<dbReference type="RefSeq" id="WP_165237545.1">
    <property type="nucleotide sequence ID" value="NZ_CP049257.1"/>
</dbReference>
<keyword evidence="19" id="KW-1185">Reference proteome</keyword>
<evidence type="ECO:0000259" key="17">
    <source>
        <dbReference type="Pfam" id="PF00912"/>
    </source>
</evidence>
<dbReference type="InterPro" id="IPR050396">
    <property type="entry name" value="Glycosyltr_51/Transpeptidase"/>
</dbReference>
<keyword evidence="9" id="KW-0573">Peptidoglycan synthesis</keyword>
<evidence type="ECO:0000256" key="5">
    <source>
        <dbReference type="ARBA" id="ARBA00022676"/>
    </source>
</evidence>
<keyword evidence="3" id="KW-0121">Carboxypeptidase</keyword>
<dbReference type="GO" id="GO:0030288">
    <property type="term" value="C:outer membrane-bounded periplasmic space"/>
    <property type="evidence" value="ECO:0007669"/>
    <property type="project" value="TreeGrafter"/>
</dbReference>
<feature type="compositionally biased region" description="Low complexity" evidence="14">
    <location>
        <begin position="745"/>
        <end position="757"/>
    </location>
</feature>
<protein>
    <submittedName>
        <fullName evidence="18">Penicillin-binding protein</fullName>
    </submittedName>
</protein>
<comment type="similarity">
    <text evidence="2">In the N-terminal section; belongs to the glycosyltransferase 51 family.</text>
</comment>
<dbReference type="InterPro" id="IPR001460">
    <property type="entry name" value="PCN-bd_Tpept"/>
</dbReference>
<evidence type="ECO:0000256" key="6">
    <source>
        <dbReference type="ARBA" id="ARBA00022679"/>
    </source>
</evidence>
<dbReference type="GO" id="GO:0071555">
    <property type="term" value="P:cell wall organization"/>
    <property type="evidence" value="ECO:0007669"/>
    <property type="project" value="UniProtKB-KW"/>
</dbReference>
<keyword evidence="15" id="KW-0472">Membrane</keyword>
<feature type="domain" description="Penicillin-binding protein transpeptidase" evidence="16">
    <location>
        <begin position="390"/>
        <end position="652"/>
    </location>
</feature>
<evidence type="ECO:0000313" key="19">
    <source>
        <dbReference type="Proteomes" id="UP000502996"/>
    </source>
</evidence>
<dbReference type="GO" id="GO:0006508">
    <property type="term" value="P:proteolysis"/>
    <property type="evidence" value="ECO:0007669"/>
    <property type="project" value="UniProtKB-KW"/>
</dbReference>
<feature type="region of interest" description="Disordered" evidence="14">
    <location>
        <begin position="691"/>
        <end position="803"/>
    </location>
</feature>
<evidence type="ECO:0000256" key="2">
    <source>
        <dbReference type="ARBA" id="ARBA00007739"/>
    </source>
</evidence>
<feature type="transmembrane region" description="Helical" evidence="15">
    <location>
        <begin position="62"/>
        <end position="85"/>
    </location>
</feature>
<keyword evidence="15" id="KW-0812">Transmembrane</keyword>
<evidence type="ECO:0000256" key="13">
    <source>
        <dbReference type="ARBA" id="ARBA00049902"/>
    </source>
</evidence>
<feature type="compositionally biased region" description="Pro residues" evidence="14">
    <location>
        <begin position="758"/>
        <end position="779"/>
    </location>
</feature>
<keyword evidence="6" id="KW-0808">Transferase</keyword>
<dbReference type="InterPro" id="IPR036950">
    <property type="entry name" value="PBP_transglycosylase"/>
</dbReference>
<evidence type="ECO:0000256" key="12">
    <source>
        <dbReference type="ARBA" id="ARBA00034000"/>
    </source>
</evidence>
<feature type="compositionally biased region" description="Low complexity" evidence="14">
    <location>
        <begin position="788"/>
        <end position="801"/>
    </location>
</feature>
<evidence type="ECO:0000256" key="15">
    <source>
        <dbReference type="SAM" id="Phobius"/>
    </source>
</evidence>
<comment type="catalytic activity">
    <reaction evidence="12">
        <text>Preferential cleavage: (Ac)2-L-Lys-D-Ala-|-D-Ala. Also transpeptidation of peptidyl-alanyl moieties that are N-acyl substituents of D-alanine.</text>
        <dbReference type="EC" id="3.4.16.4"/>
    </reaction>
</comment>
<evidence type="ECO:0000256" key="1">
    <source>
        <dbReference type="ARBA" id="ARBA00007090"/>
    </source>
</evidence>
<keyword evidence="10" id="KW-0511">Multifunctional enzyme</keyword>
<dbReference type="InterPro" id="IPR001264">
    <property type="entry name" value="Glyco_trans_51"/>
</dbReference>
<keyword evidence="11" id="KW-0961">Cell wall biogenesis/degradation</keyword>
<dbReference type="KEGG" id="nano:G5V58_22770"/>
<evidence type="ECO:0000256" key="9">
    <source>
        <dbReference type="ARBA" id="ARBA00022984"/>
    </source>
</evidence>
<keyword evidence="7" id="KW-0378">Hydrolase</keyword>
<keyword evidence="15" id="KW-1133">Transmembrane helix</keyword>
<dbReference type="FunFam" id="1.10.3810.10:FF:000001">
    <property type="entry name" value="Penicillin-binding protein 1A"/>
    <property type="match status" value="1"/>
</dbReference>
<dbReference type="InterPro" id="IPR012338">
    <property type="entry name" value="Beta-lactam/transpept-like"/>
</dbReference>
<dbReference type="GO" id="GO:0008360">
    <property type="term" value="P:regulation of cell shape"/>
    <property type="evidence" value="ECO:0007669"/>
    <property type="project" value="UniProtKB-KW"/>
</dbReference>
<dbReference type="PANTHER" id="PTHR32282:SF34">
    <property type="entry name" value="PENICILLIN-BINDING PROTEIN 1A"/>
    <property type="match status" value="1"/>
</dbReference>
<evidence type="ECO:0000256" key="3">
    <source>
        <dbReference type="ARBA" id="ARBA00022645"/>
    </source>
</evidence>
<keyword evidence="4" id="KW-0645">Protease</keyword>
<comment type="catalytic activity">
    <reaction evidence="13">
        <text>[GlcNAc-(1-&gt;4)-Mur2Ac(oyl-L-Ala-gamma-D-Glu-L-Lys-D-Ala-D-Ala)](n)-di-trans,octa-cis-undecaprenyl diphosphate + beta-D-GlcNAc-(1-&gt;4)-Mur2Ac(oyl-L-Ala-gamma-D-Glu-L-Lys-D-Ala-D-Ala)-di-trans,octa-cis-undecaprenyl diphosphate = [GlcNAc-(1-&gt;4)-Mur2Ac(oyl-L-Ala-gamma-D-Glu-L-Lys-D-Ala-D-Ala)](n+1)-di-trans,octa-cis-undecaprenyl diphosphate + di-trans,octa-cis-undecaprenyl diphosphate + H(+)</text>
        <dbReference type="Rhea" id="RHEA:23708"/>
        <dbReference type="Rhea" id="RHEA-COMP:9602"/>
        <dbReference type="Rhea" id="RHEA-COMP:9603"/>
        <dbReference type="ChEBI" id="CHEBI:15378"/>
        <dbReference type="ChEBI" id="CHEBI:58405"/>
        <dbReference type="ChEBI" id="CHEBI:60033"/>
        <dbReference type="ChEBI" id="CHEBI:78435"/>
        <dbReference type="EC" id="2.4.99.28"/>
    </reaction>
</comment>
<evidence type="ECO:0000256" key="14">
    <source>
        <dbReference type="SAM" id="MobiDB-lite"/>
    </source>
</evidence>
<evidence type="ECO:0000256" key="10">
    <source>
        <dbReference type="ARBA" id="ARBA00023268"/>
    </source>
</evidence>
<sequence length="816" mass="87206">MAGKRKAGSPGSPNSSSRPPGKAAGGSAPGGKPVAGAGTKVKLGRNGKPKKVRTRGQKVRRALLYVLVSGLVAVLILGAGFVYLYQTTDLPDPNSDFETNTSFVYYNDGKTEIGQFAKQNRDSIPYDQMPQDIKDAVVAAENRTFWSDSGIDFKGIVRAAFNNASGNSTQGASTITQQYIKILYLSQERSYQRKLKEAILALKLRKEKSKEQILEGYLNTIYFGRGAYGIQAAAQAYFKVDAADLDLPQSAMLASIINNPNGYDPDNGKAARKALRERYRYVLDGMAKADDVSAADAQQAARKLPKWQPEETDNRYGGQEGHLLTMVKDELGTLRKSSDGELFTADEIDGGGLRVTTTFTKKAMDAAADGVKEVRPEGPEFTDKNLHVAVATVDVKTGAVRGLFAGQDFLKSQINWAIAGGQAGSSVKPFALAAGIKAGYSLKDTFDGNSPFVLDNGDEIRNEQDNDYGSAVNLIKATEDSINTAYTDLTVSMPDGPQKVLEMMNKMGIPPNKGPGKHYGFPRQSAGLDPFPSITLGSATISPINMANAYATIGNEGKFHAPFIIDKVTDKNGEVLYDHSESDAQVIDQEQGPDIAADVSYALQQVVQSGTGTAALGIDRPAAGKTGTATNALDQVDSAWFTGYTPQLSTSVMYVRGKGNEQLDGWLPSYFGGDYPADTWTAVMNHDLVDVPDDEEFPEPAYVDGDAPDDGHAPTTAPPPPTKKPSDKPSDSVTLEPTDEPTTKPPTSDVPTTAPPTTVAPPPPPPTTEPPTTAPPPPTNSCDLLGCQTPTPSSTPTPSQTAARSLAYAWWPRMTW</sequence>
<feature type="compositionally biased region" description="Low complexity" evidence="14">
    <location>
        <begin position="30"/>
        <end position="41"/>
    </location>
</feature>
<dbReference type="Proteomes" id="UP000502996">
    <property type="component" value="Chromosome"/>
</dbReference>
<reference evidence="18 19" key="1">
    <citation type="submission" date="2020-02" db="EMBL/GenBank/DDBJ databases">
        <title>Full genome sequence of Nocardioides sp. R-3366.</title>
        <authorList>
            <person name="Im W.-T."/>
        </authorList>
    </citation>
    <scope>NUCLEOTIDE SEQUENCE [LARGE SCALE GENOMIC DNA]</scope>
    <source>
        <strain evidence="18 19">R-3366</strain>
    </source>
</reference>
<evidence type="ECO:0000256" key="7">
    <source>
        <dbReference type="ARBA" id="ARBA00022801"/>
    </source>
</evidence>
<dbReference type="GO" id="GO:0008658">
    <property type="term" value="F:penicillin binding"/>
    <property type="evidence" value="ECO:0007669"/>
    <property type="project" value="InterPro"/>
</dbReference>
<feature type="compositionally biased region" description="Low complexity" evidence="14">
    <location>
        <begin position="8"/>
        <end position="22"/>
    </location>
</feature>
<dbReference type="GO" id="GO:0009002">
    <property type="term" value="F:serine-type D-Ala-D-Ala carboxypeptidase activity"/>
    <property type="evidence" value="ECO:0007669"/>
    <property type="project" value="UniProtKB-EC"/>
</dbReference>
<evidence type="ECO:0000259" key="16">
    <source>
        <dbReference type="Pfam" id="PF00905"/>
    </source>
</evidence>
<proteinExistence type="inferred from homology"/>
<dbReference type="SUPFAM" id="SSF56601">
    <property type="entry name" value="beta-lactamase/transpeptidase-like"/>
    <property type="match status" value="1"/>
</dbReference>
<dbReference type="GO" id="GO:0008955">
    <property type="term" value="F:peptidoglycan glycosyltransferase activity"/>
    <property type="evidence" value="ECO:0007669"/>
    <property type="project" value="UniProtKB-EC"/>
</dbReference>
<dbReference type="Pfam" id="PF00905">
    <property type="entry name" value="Transpeptidase"/>
    <property type="match status" value="1"/>
</dbReference>
<feature type="compositionally biased region" description="Basic residues" evidence="14">
    <location>
        <begin position="42"/>
        <end position="54"/>
    </location>
</feature>
<evidence type="ECO:0000256" key="8">
    <source>
        <dbReference type="ARBA" id="ARBA00022960"/>
    </source>
</evidence>
<dbReference type="Gene3D" id="1.10.3810.10">
    <property type="entry name" value="Biosynthetic peptidoglycan transglycosylase-like"/>
    <property type="match status" value="1"/>
</dbReference>
<evidence type="ECO:0000256" key="4">
    <source>
        <dbReference type="ARBA" id="ARBA00022670"/>
    </source>
</evidence>
<name>A0A6G6WJG8_9ACTN</name>
<dbReference type="PANTHER" id="PTHR32282">
    <property type="entry name" value="BINDING PROTEIN TRANSPEPTIDASE, PUTATIVE-RELATED"/>
    <property type="match status" value="1"/>
</dbReference>
<dbReference type="EMBL" id="CP049257">
    <property type="protein sequence ID" value="QIG45210.1"/>
    <property type="molecule type" value="Genomic_DNA"/>
</dbReference>